<dbReference type="Gene3D" id="3.30.460.10">
    <property type="entry name" value="Beta Polymerase, domain 2"/>
    <property type="match status" value="1"/>
</dbReference>
<evidence type="ECO:0000256" key="2">
    <source>
        <dbReference type="ARBA" id="ARBA00012388"/>
    </source>
</evidence>
<feature type="domain" description="Poly(A) RNA polymerase mitochondrial-like central palm" evidence="7">
    <location>
        <begin position="563"/>
        <end position="697"/>
    </location>
</feature>
<dbReference type="SUPFAM" id="SSF81301">
    <property type="entry name" value="Nucleotidyltransferase"/>
    <property type="match status" value="1"/>
</dbReference>
<dbReference type="InterPro" id="IPR043519">
    <property type="entry name" value="NT_sf"/>
</dbReference>
<evidence type="ECO:0000313" key="8">
    <source>
        <dbReference type="EMBL" id="KAF2665541.1"/>
    </source>
</evidence>
<dbReference type="GO" id="GO:0031123">
    <property type="term" value="P:RNA 3'-end processing"/>
    <property type="evidence" value="ECO:0007669"/>
    <property type="project" value="TreeGrafter"/>
</dbReference>
<dbReference type="InterPro" id="IPR002058">
    <property type="entry name" value="PAP_assoc"/>
</dbReference>
<dbReference type="AlphaFoldDB" id="A0A6A6U1R0"/>
<dbReference type="EMBL" id="MU004240">
    <property type="protein sequence ID" value="KAF2665541.1"/>
    <property type="molecule type" value="Genomic_DNA"/>
</dbReference>
<proteinExistence type="inferred from homology"/>
<dbReference type="EC" id="2.7.7.19" evidence="2"/>
<gene>
    <name evidence="8" type="ORF">BT63DRAFT_405545</name>
</gene>
<evidence type="ECO:0000313" key="9">
    <source>
        <dbReference type="Proteomes" id="UP000799302"/>
    </source>
</evidence>
<feature type="compositionally biased region" description="Basic residues" evidence="5">
    <location>
        <begin position="514"/>
        <end position="525"/>
    </location>
</feature>
<dbReference type="OrthoDB" id="273917at2759"/>
<dbReference type="GO" id="GO:0003729">
    <property type="term" value="F:mRNA binding"/>
    <property type="evidence" value="ECO:0007669"/>
    <property type="project" value="TreeGrafter"/>
</dbReference>
<feature type="compositionally biased region" description="Polar residues" evidence="5">
    <location>
        <begin position="153"/>
        <end position="164"/>
    </location>
</feature>
<dbReference type="CDD" id="cd05402">
    <property type="entry name" value="NT_PAP_TUTase"/>
    <property type="match status" value="1"/>
</dbReference>
<feature type="compositionally biased region" description="Basic and acidic residues" evidence="5">
    <location>
        <begin position="392"/>
        <end position="411"/>
    </location>
</feature>
<accession>A0A6A6U1R0</accession>
<dbReference type="GO" id="GO:0046872">
    <property type="term" value="F:metal ion binding"/>
    <property type="evidence" value="ECO:0007669"/>
    <property type="project" value="UniProtKB-KW"/>
</dbReference>
<dbReference type="SUPFAM" id="SSF81631">
    <property type="entry name" value="PAP/OAS1 substrate-binding domain"/>
    <property type="match status" value="1"/>
</dbReference>
<dbReference type="PANTHER" id="PTHR23092">
    <property type="entry name" value="POLY(A) RNA POLYMERASE"/>
    <property type="match status" value="1"/>
</dbReference>
<evidence type="ECO:0000256" key="1">
    <source>
        <dbReference type="ARBA" id="ARBA00008593"/>
    </source>
</evidence>
<dbReference type="Pfam" id="PF03828">
    <property type="entry name" value="PAP_assoc"/>
    <property type="match status" value="1"/>
</dbReference>
<dbReference type="GO" id="GO:0031499">
    <property type="term" value="C:TRAMP complex"/>
    <property type="evidence" value="ECO:0007669"/>
    <property type="project" value="TreeGrafter"/>
</dbReference>
<feature type="region of interest" description="Disordered" evidence="5">
    <location>
        <begin position="488"/>
        <end position="529"/>
    </location>
</feature>
<dbReference type="GO" id="GO:0010605">
    <property type="term" value="P:negative regulation of macromolecule metabolic process"/>
    <property type="evidence" value="ECO:0007669"/>
    <property type="project" value="UniProtKB-ARBA"/>
</dbReference>
<keyword evidence="3" id="KW-0479">Metal-binding</keyword>
<keyword evidence="4" id="KW-0460">Magnesium</keyword>
<evidence type="ECO:0000256" key="5">
    <source>
        <dbReference type="SAM" id="MobiDB-lite"/>
    </source>
</evidence>
<evidence type="ECO:0000259" key="6">
    <source>
        <dbReference type="Pfam" id="PF03828"/>
    </source>
</evidence>
<dbReference type="GO" id="GO:0005730">
    <property type="term" value="C:nucleolus"/>
    <property type="evidence" value="ECO:0007669"/>
    <property type="project" value="TreeGrafter"/>
</dbReference>
<organism evidence="8 9">
    <name type="scientific">Microthyrium microscopicum</name>
    <dbReference type="NCBI Taxonomy" id="703497"/>
    <lineage>
        <taxon>Eukaryota</taxon>
        <taxon>Fungi</taxon>
        <taxon>Dikarya</taxon>
        <taxon>Ascomycota</taxon>
        <taxon>Pezizomycotina</taxon>
        <taxon>Dothideomycetes</taxon>
        <taxon>Dothideomycetes incertae sedis</taxon>
        <taxon>Microthyriales</taxon>
        <taxon>Microthyriaceae</taxon>
        <taxon>Microthyrium</taxon>
    </lineage>
</organism>
<feature type="compositionally biased region" description="Low complexity" evidence="5">
    <location>
        <begin position="62"/>
        <end position="73"/>
    </location>
</feature>
<evidence type="ECO:0000256" key="3">
    <source>
        <dbReference type="ARBA" id="ARBA00022723"/>
    </source>
</evidence>
<dbReference type="Gene3D" id="1.10.1410.10">
    <property type="match status" value="1"/>
</dbReference>
<dbReference type="InterPro" id="IPR045862">
    <property type="entry name" value="Trf4-like"/>
</dbReference>
<dbReference type="Proteomes" id="UP000799302">
    <property type="component" value="Unassembled WGS sequence"/>
</dbReference>
<sequence length="893" mass="97478">MTRTKAKKARDQAQIGKAGPGGKTAKTGPKPSGPLGQGKKKKQPPQPGNAANPLSNVHALPKKPANPNQNNQPKKSKAQKKIDRAARLAGQRSTQQAGAPHVPQMSLPTGPPTSFQGVSGPTGQSGYPSAGVGISSGPPGGTAANVAPGQPAFTFTNAPNSQPSFRGLNALAGPPGHLGFGSGSAPNGPPPGLPTRPAAGRSAFPGGRYNDGGRNTKDNRDRYVASEDRYSSRDRYNGDGDRYAPSDSRYASRGGYGERERDRYDNSHDRYTDNGDRHASAHGADTYRPAYGSNLPPRPSDQAFSFTFKGAADVKVPDFSSAPRGPRAERGNGLRRNNRPNNKGPKFPAPHSRAIFQAMNNRETTPERLSGMAEGAVRFIPKDELDQPDSDALDHDAKRRKLGNDADERPKWSNPDPYTALPPTFDPQAKRTDVVQLIRQAKVMVENAEASANALADNADFVAFDFDDDDGPSTDTRIGYENLPAAQPFAINSYPPPQQSADISRAPDGPASSRPKKSRPDKRKRQADGDIIPSWLSSGELATPWKREGGYATDMDDISWGLHCEIRDYFDYVEPRDFEDRVRQHLVTRVSRALCHDEFSSLKVFGSFASGLYLPTADMDLVLLSHRFESTGNPMMLNYSLMARCLNHLRRAGLVSEATRPEVITKAKVPIIKFCDADANLKVDISFDNLSGVTANQTYAKWKADYPDLKYLLAVVKQFLAMRELNEVFSGGIGGFSITCFVVSFLQHRPPGPPQNLGQLLLDFFDFWGNNFDMATTGVSVNPPKHFEKPKSQPGTRKPLIREKWYLVDPNDHMNDLTGGTKKAPLIQKCFSDAAASLKRSLLFLKGAPNANIKARHSILSCIIGGNYNTFDIQRKTMFDVDAQYADVSRQRY</sequence>
<name>A0A6A6U1R0_9PEZI</name>
<feature type="compositionally biased region" description="Low complexity" evidence="5">
    <location>
        <begin position="23"/>
        <end position="34"/>
    </location>
</feature>
<evidence type="ECO:0000256" key="4">
    <source>
        <dbReference type="ARBA" id="ARBA00022842"/>
    </source>
</evidence>
<feature type="compositionally biased region" description="Basic and acidic residues" evidence="5">
    <location>
        <begin position="214"/>
        <end position="244"/>
    </location>
</feature>
<dbReference type="PANTHER" id="PTHR23092:SF15">
    <property type="entry name" value="INACTIVE NON-CANONICAL POLY(A) RNA POLYMERASE PROTEIN TRF4-2-RELATED"/>
    <property type="match status" value="1"/>
</dbReference>
<dbReference type="InterPro" id="IPR054708">
    <property type="entry name" value="MTPAP-like_central"/>
</dbReference>
<feature type="compositionally biased region" description="Basic and acidic residues" evidence="5">
    <location>
        <begin position="256"/>
        <end position="279"/>
    </location>
</feature>
<feature type="domain" description="PAP-associated" evidence="6">
    <location>
        <begin position="756"/>
        <end position="815"/>
    </location>
</feature>
<comment type="similarity">
    <text evidence="1">Belongs to the DNA polymerase type-B-like family.</text>
</comment>
<feature type="compositionally biased region" description="Polar residues" evidence="5">
    <location>
        <begin position="112"/>
        <end position="127"/>
    </location>
</feature>
<dbReference type="GO" id="GO:1990817">
    <property type="term" value="F:poly(A) RNA polymerase activity"/>
    <property type="evidence" value="ECO:0007669"/>
    <property type="project" value="UniProtKB-EC"/>
</dbReference>
<feature type="region of interest" description="Disordered" evidence="5">
    <location>
        <begin position="1"/>
        <end position="429"/>
    </location>
</feature>
<reference evidence="8" key="1">
    <citation type="journal article" date="2020" name="Stud. Mycol.">
        <title>101 Dothideomycetes genomes: a test case for predicting lifestyles and emergence of pathogens.</title>
        <authorList>
            <person name="Haridas S."/>
            <person name="Albert R."/>
            <person name="Binder M."/>
            <person name="Bloem J."/>
            <person name="Labutti K."/>
            <person name="Salamov A."/>
            <person name="Andreopoulos B."/>
            <person name="Baker S."/>
            <person name="Barry K."/>
            <person name="Bills G."/>
            <person name="Bluhm B."/>
            <person name="Cannon C."/>
            <person name="Castanera R."/>
            <person name="Culley D."/>
            <person name="Daum C."/>
            <person name="Ezra D."/>
            <person name="Gonzalez J."/>
            <person name="Henrissat B."/>
            <person name="Kuo A."/>
            <person name="Liang C."/>
            <person name="Lipzen A."/>
            <person name="Lutzoni F."/>
            <person name="Magnuson J."/>
            <person name="Mondo S."/>
            <person name="Nolan M."/>
            <person name="Ohm R."/>
            <person name="Pangilinan J."/>
            <person name="Park H.-J."/>
            <person name="Ramirez L."/>
            <person name="Alfaro M."/>
            <person name="Sun H."/>
            <person name="Tritt A."/>
            <person name="Yoshinaga Y."/>
            <person name="Zwiers L.-H."/>
            <person name="Turgeon B."/>
            <person name="Goodwin S."/>
            <person name="Spatafora J."/>
            <person name="Crous P."/>
            <person name="Grigoriev I."/>
        </authorList>
    </citation>
    <scope>NUCLEOTIDE SEQUENCE</scope>
    <source>
        <strain evidence="8">CBS 115976</strain>
    </source>
</reference>
<evidence type="ECO:0000259" key="7">
    <source>
        <dbReference type="Pfam" id="PF22600"/>
    </source>
</evidence>
<dbReference type="GO" id="GO:0043634">
    <property type="term" value="P:polyadenylation-dependent ncRNA catabolic process"/>
    <property type="evidence" value="ECO:0007669"/>
    <property type="project" value="TreeGrafter"/>
</dbReference>
<keyword evidence="9" id="KW-1185">Reference proteome</keyword>
<dbReference type="Pfam" id="PF22600">
    <property type="entry name" value="MTPAP-like_central"/>
    <property type="match status" value="1"/>
</dbReference>
<protein>
    <recommendedName>
        <fullName evidence="2">polynucleotide adenylyltransferase</fullName>
        <ecNumber evidence="2">2.7.7.19</ecNumber>
    </recommendedName>
</protein>